<dbReference type="PANTHER" id="PTHR10380">
    <property type="entry name" value="CUTICLE PROTEIN"/>
    <property type="match status" value="1"/>
</dbReference>
<dbReference type="VEuPathDB" id="VectorBase:AFUN2_014329"/>
<dbReference type="STRING" id="62324.A0A182R8Z8"/>
<protein>
    <submittedName>
        <fullName evidence="3">Uncharacterized protein</fullName>
    </submittedName>
</protein>
<proteinExistence type="predicted"/>
<accession>A0A182R8Z8</accession>
<sequence>MHLIWATLLAFVALVYTAPGPCDLPSLSEVGSQYLVFGQDCRQYAYGYNAGSSAKVEVKNANGTLFGAYHYIDANNVTQRVNYTANDVDGFLVEASNLPVPVKDTNVEDSTVTDVPTTFPTVVQEEKTTQSNLVRDSVSGVTEHRNTYFKPILSVWYPASSYTRDPLVVQNAEVLAQKTEMNRG</sequence>
<dbReference type="PANTHER" id="PTHR10380:SF196">
    <property type="entry name" value="CUTICULAR PROTEIN 72EA"/>
    <property type="match status" value="1"/>
</dbReference>
<evidence type="ECO:0000256" key="2">
    <source>
        <dbReference type="SAM" id="SignalP"/>
    </source>
</evidence>
<organism evidence="3">
    <name type="scientific">Anopheles funestus</name>
    <name type="common">African malaria mosquito</name>
    <dbReference type="NCBI Taxonomy" id="62324"/>
    <lineage>
        <taxon>Eukaryota</taxon>
        <taxon>Metazoa</taxon>
        <taxon>Ecdysozoa</taxon>
        <taxon>Arthropoda</taxon>
        <taxon>Hexapoda</taxon>
        <taxon>Insecta</taxon>
        <taxon>Pterygota</taxon>
        <taxon>Neoptera</taxon>
        <taxon>Endopterygota</taxon>
        <taxon>Diptera</taxon>
        <taxon>Nematocera</taxon>
        <taxon>Culicoidea</taxon>
        <taxon>Culicidae</taxon>
        <taxon>Anophelinae</taxon>
        <taxon>Anopheles</taxon>
    </lineage>
</organism>
<dbReference type="InterPro" id="IPR050468">
    <property type="entry name" value="Cuticle_Struct_Prot"/>
</dbReference>
<keyword evidence="1" id="KW-0193">Cuticle</keyword>
<name>A0A182R8Z8_ANOFN</name>
<evidence type="ECO:0000313" key="3">
    <source>
        <dbReference type="EnsemblMetazoa" id="AFUN002658-PA"/>
    </source>
</evidence>
<dbReference type="VEuPathDB" id="VectorBase:AFUN002658"/>
<dbReference type="AlphaFoldDB" id="A0A182R8Z8"/>
<evidence type="ECO:0000256" key="1">
    <source>
        <dbReference type="PROSITE-ProRule" id="PRU00497"/>
    </source>
</evidence>
<feature type="chain" id="PRO_5008134073" evidence="2">
    <location>
        <begin position="18"/>
        <end position="184"/>
    </location>
</feature>
<dbReference type="GO" id="GO:0008010">
    <property type="term" value="F:structural constituent of chitin-based larval cuticle"/>
    <property type="evidence" value="ECO:0007669"/>
    <property type="project" value="TreeGrafter"/>
</dbReference>
<reference evidence="3" key="1">
    <citation type="submission" date="2020-05" db="UniProtKB">
        <authorList>
            <consortium name="EnsemblMetazoa"/>
        </authorList>
    </citation>
    <scope>IDENTIFICATION</scope>
    <source>
        <strain evidence="3">FUMOZ</strain>
    </source>
</reference>
<dbReference type="Pfam" id="PF00379">
    <property type="entry name" value="Chitin_bind_4"/>
    <property type="match status" value="1"/>
</dbReference>
<dbReference type="PROSITE" id="PS51155">
    <property type="entry name" value="CHIT_BIND_RR_2"/>
    <property type="match status" value="1"/>
</dbReference>
<keyword evidence="2" id="KW-0732">Signal</keyword>
<feature type="signal peptide" evidence="2">
    <location>
        <begin position="1"/>
        <end position="17"/>
    </location>
</feature>
<dbReference type="InterPro" id="IPR000618">
    <property type="entry name" value="Insect_cuticle"/>
</dbReference>
<dbReference type="EnsemblMetazoa" id="AFUN002658-RA">
    <property type="protein sequence ID" value="AFUN002658-PA"/>
    <property type="gene ID" value="AFUN002658"/>
</dbReference>
<dbReference type="GO" id="GO:0062129">
    <property type="term" value="C:chitin-based extracellular matrix"/>
    <property type="evidence" value="ECO:0007669"/>
    <property type="project" value="TreeGrafter"/>
</dbReference>